<organism evidence="1">
    <name type="scientific">uncultured Chloroflexia bacterium</name>
    <dbReference type="NCBI Taxonomy" id="1672391"/>
    <lineage>
        <taxon>Bacteria</taxon>
        <taxon>Bacillati</taxon>
        <taxon>Chloroflexota</taxon>
        <taxon>Chloroflexia</taxon>
        <taxon>environmental samples</taxon>
    </lineage>
</organism>
<dbReference type="AlphaFoldDB" id="A0A6J4KY36"/>
<gene>
    <name evidence="1" type="ORF">AVDCRST_MAG93-5517</name>
</gene>
<evidence type="ECO:0000313" key="1">
    <source>
        <dbReference type="EMBL" id="CAA9316427.1"/>
    </source>
</evidence>
<reference evidence="1" key="1">
    <citation type="submission" date="2020-02" db="EMBL/GenBank/DDBJ databases">
        <authorList>
            <person name="Meier V. D."/>
        </authorList>
    </citation>
    <scope>NUCLEOTIDE SEQUENCE</scope>
    <source>
        <strain evidence="1">AVDCRST_MAG93</strain>
    </source>
</reference>
<protein>
    <submittedName>
        <fullName evidence="1">Uncharacterized protein</fullName>
    </submittedName>
</protein>
<dbReference type="EMBL" id="CADCTR010001863">
    <property type="protein sequence ID" value="CAA9316427.1"/>
    <property type="molecule type" value="Genomic_DNA"/>
</dbReference>
<proteinExistence type="predicted"/>
<feature type="non-terminal residue" evidence="1">
    <location>
        <position position="1"/>
    </location>
</feature>
<sequence>SRHLTMFLDFLNTLENLRKGTRMNKEFVTFLAERGDEIEDFDATLKQFRIELAEKAKSLRSLVDASHPSVGGREGVGPWSTLSCSLHHLIDIPDDPPFQASIRTIIGPRGWDIEFHTELKRDYPGLRDLLQRLEIPYEEKQGGEGFRHPAHFAYDENLDEIRPVLQGLLDKLATGRVGLG</sequence>
<name>A0A6J4KY36_9CHLR</name>
<accession>A0A6J4KY36</accession>